<dbReference type="PANTHER" id="PTHR30461">
    <property type="entry name" value="DNA-INVERTASE FROM LAMBDOID PROPHAGE"/>
    <property type="match status" value="1"/>
</dbReference>
<sequence length="149" mass="16140">MSWERFEAIRAMVSGNVPTGKHHGAPRHGDALLAGLIRCRRCGRKLTLRYSGTRNHIPRYSCNRAWMDNGSPHCSASGGLRVDDAIEEALPGVVCLGAIAAVTTAAAAATQQRDQVREVRPRPSAIQRIVWSPGSLGQLEPFACPCRRG</sequence>
<dbReference type="AlphaFoldDB" id="A0A0E4BPW5"/>
<name>A0A0E4BPW5_9BRAD</name>
<feature type="domain" description="Recombinase zinc beta ribbon" evidence="1">
    <location>
        <begin position="32"/>
        <end position="84"/>
    </location>
</feature>
<evidence type="ECO:0000259" key="1">
    <source>
        <dbReference type="Pfam" id="PF13408"/>
    </source>
</evidence>
<reference evidence="2 3" key="1">
    <citation type="submission" date="2014-11" db="EMBL/GenBank/DDBJ databases">
        <title>Symbiosis island explosion on the genome of extra-slow-growing strains of soybean bradyrhizobia with massive insertion sequences.</title>
        <authorList>
            <person name="Iida T."/>
            <person name="Minamisawa K."/>
        </authorList>
    </citation>
    <scope>NUCLEOTIDE SEQUENCE [LARGE SCALE GENOMIC DNA]</scope>
    <source>
        <strain evidence="2 3">NK6</strain>
    </source>
</reference>
<protein>
    <recommendedName>
        <fullName evidence="1">Recombinase zinc beta ribbon domain-containing protein</fullName>
    </recommendedName>
</protein>
<dbReference type="InterPro" id="IPR050639">
    <property type="entry name" value="SSR_resolvase"/>
</dbReference>
<accession>A0A0E4BPW5</accession>
<evidence type="ECO:0000313" key="2">
    <source>
        <dbReference type="EMBL" id="BAR57677.1"/>
    </source>
</evidence>
<dbReference type="GO" id="GO:0000150">
    <property type="term" value="F:DNA strand exchange activity"/>
    <property type="evidence" value="ECO:0007669"/>
    <property type="project" value="TreeGrafter"/>
</dbReference>
<dbReference type="Proteomes" id="UP000063308">
    <property type="component" value="Chromosome"/>
</dbReference>
<dbReference type="InterPro" id="IPR025827">
    <property type="entry name" value="Zn_ribbon_recom_dom"/>
</dbReference>
<dbReference type="PANTHER" id="PTHR30461:SF23">
    <property type="entry name" value="DNA RECOMBINASE-RELATED"/>
    <property type="match status" value="1"/>
</dbReference>
<dbReference type="Pfam" id="PF13408">
    <property type="entry name" value="Zn_ribbon_recom"/>
    <property type="match status" value="1"/>
</dbReference>
<evidence type="ECO:0000313" key="3">
    <source>
        <dbReference type="Proteomes" id="UP000063308"/>
    </source>
</evidence>
<dbReference type="EMBL" id="AP014685">
    <property type="protein sequence ID" value="BAR57677.1"/>
    <property type="molecule type" value="Genomic_DNA"/>
</dbReference>
<organism evidence="2 3">
    <name type="scientific">Bradyrhizobium diazoefficiens</name>
    <dbReference type="NCBI Taxonomy" id="1355477"/>
    <lineage>
        <taxon>Bacteria</taxon>
        <taxon>Pseudomonadati</taxon>
        <taxon>Pseudomonadota</taxon>
        <taxon>Alphaproteobacteria</taxon>
        <taxon>Hyphomicrobiales</taxon>
        <taxon>Nitrobacteraceae</taxon>
        <taxon>Bradyrhizobium</taxon>
    </lineage>
</organism>
<proteinExistence type="predicted"/>
<gene>
    <name evidence="2" type="ORF">NK6_4510</name>
</gene>